<keyword evidence="3" id="KW-1185">Reference proteome</keyword>
<proteinExistence type="predicted"/>
<evidence type="ECO:0000259" key="1">
    <source>
        <dbReference type="PROSITE" id="PS51502"/>
    </source>
</evidence>
<name>W5TAK4_9NOCA</name>
<dbReference type="Pfam" id="PF07876">
    <property type="entry name" value="Dabb"/>
    <property type="match status" value="1"/>
</dbReference>
<dbReference type="eggNOG" id="ENOG5033VWE">
    <property type="taxonomic scope" value="Bacteria"/>
</dbReference>
<evidence type="ECO:0000313" key="3">
    <source>
        <dbReference type="Proteomes" id="UP000019150"/>
    </source>
</evidence>
<dbReference type="KEGG" id="nno:NONO_c12060"/>
<dbReference type="AlphaFoldDB" id="W5TAK4"/>
<dbReference type="HOGENOM" id="CLU_1843999_0_0_11"/>
<dbReference type="EMBL" id="CP006850">
    <property type="protein sequence ID" value="AHH16013.1"/>
    <property type="molecule type" value="Genomic_DNA"/>
</dbReference>
<dbReference type="InterPro" id="IPR011008">
    <property type="entry name" value="Dimeric_a/b-barrel"/>
</dbReference>
<dbReference type="RefSeq" id="WP_025347533.1">
    <property type="nucleotide sequence ID" value="NZ_CP006850.1"/>
</dbReference>
<feature type="domain" description="Stress-response A/B barrel" evidence="1">
    <location>
        <begin position="2"/>
        <end position="95"/>
    </location>
</feature>
<gene>
    <name evidence="2" type="ORF">NONO_c12060</name>
</gene>
<accession>W5TAK4</accession>
<dbReference type="InterPro" id="IPR013097">
    <property type="entry name" value="Dabb"/>
</dbReference>
<dbReference type="SUPFAM" id="SSF54909">
    <property type="entry name" value="Dimeric alpha+beta barrel"/>
    <property type="match status" value="1"/>
</dbReference>
<dbReference type="PROSITE" id="PS51502">
    <property type="entry name" value="S_R_A_B_BARREL"/>
    <property type="match status" value="1"/>
</dbReference>
<dbReference type="Gene3D" id="3.30.70.100">
    <property type="match status" value="1"/>
</dbReference>
<organism evidence="2 3">
    <name type="scientific">Nocardia nova SH22a</name>
    <dbReference type="NCBI Taxonomy" id="1415166"/>
    <lineage>
        <taxon>Bacteria</taxon>
        <taxon>Bacillati</taxon>
        <taxon>Actinomycetota</taxon>
        <taxon>Actinomycetes</taxon>
        <taxon>Mycobacteriales</taxon>
        <taxon>Nocardiaceae</taxon>
        <taxon>Nocardia</taxon>
    </lineage>
</organism>
<dbReference type="OrthoDB" id="5518399at2"/>
<evidence type="ECO:0000313" key="2">
    <source>
        <dbReference type="EMBL" id="AHH16013.1"/>
    </source>
</evidence>
<sequence length="134" mass="14755">MIVHTLRFAFRDETTEAEQEKVLALMRRTAAADSVSFSTVGRTVVSDPDTGYTHAYCVAIADLDALERYMYDPVHLAGDPEIIPHLAKLHIGPDVSDDPDPELDAKILAINEGKLAAYPDWAELMATVPEVRFG</sequence>
<dbReference type="Proteomes" id="UP000019150">
    <property type="component" value="Chromosome"/>
</dbReference>
<dbReference type="PATRIC" id="fig|1415166.3.peg.1224"/>
<reference evidence="2 3" key="1">
    <citation type="journal article" date="2014" name="Appl. Environ. Microbiol.">
        <title>Insights into the Microbial Degradation of Rubber and Gutta-Percha by Analysis of the Complete Genome of Nocardia nova SH22a.</title>
        <authorList>
            <person name="Luo Q."/>
            <person name="Hiessl S."/>
            <person name="Poehlein A."/>
            <person name="Daniel R."/>
            <person name="Steinbuchel A."/>
        </authorList>
    </citation>
    <scope>NUCLEOTIDE SEQUENCE [LARGE SCALE GENOMIC DNA]</scope>
    <source>
        <strain evidence="2">SH22a</strain>
    </source>
</reference>
<dbReference type="SMART" id="SM00886">
    <property type="entry name" value="Dabb"/>
    <property type="match status" value="1"/>
</dbReference>
<protein>
    <submittedName>
        <fullName evidence="2">Stress responsive A/B barrel domain-containing protein</fullName>
    </submittedName>
</protein>